<keyword evidence="2" id="KW-0472">Membrane</keyword>
<evidence type="ECO:0000313" key="4">
    <source>
        <dbReference type="Proteomes" id="UP000664781"/>
    </source>
</evidence>
<dbReference type="RefSeq" id="WP_207247524.1">
    <property type="nucleotide sequence ID" value="NZ_JAFMOF010000002.1"/>
</dbReference>
<protein>
    <submittedName>
        <fullName evidence="3">Uncharacterized protein</fullName>
    </submittedName>
</protein>
<feature type="region of interest" description="Disordered" evidence="1">
    <location>
        <begin position="1"/>
        <end position="22"/>
    </location>
</feature>
<feature type="transmembrane region" description="Helical" evidence="2">
    <location>
        <begin position="97"/>
        <end position="114"/>
    </location>
</feature>
<keyword evidence="4" id="KW-1185">Reference proteome</keyword>
<organism evidence="3 4">
    <name type="scientific">Streptomyces triculaminicus</name>
    <dbReference type="NCBI Taxonomy" id="2816232"/>
    <lineage>
        <taxon>Bacteria</taxon>
        <taxon>Bacillati</taxon>
        <taxon>Actinomycetota</taxon>
        <taxon>Actinomycetes</taxon>
        <taxon>Kitasatosporales</taxon>
        <taxon>Streptomycetaceae</taxon>
        <taxon>Streptomyces</taxon>
    </lineage>
</organism>
<feature type="transmembrane region" description="Helical" evidence="2">
    <location>
        <begin position="32"/>
        <end position="52"/>
    </location>
</feature>
<dbReference type="AlphaFoldDB" id="A0A939JMH9"/>
<accession>A0A939JMH9</accession>
<reference evidence="3" key="1">
    <citation type="submission" date="2021-03" db="EMBL/GenBank/DDBJ databases">
        <title>Streptomyces strains.</title>
        <authorList>
            <person name="Lund M.B."/>
            <person name="Toerring T."/>
        </authorList>
    </citation>
    <scope>NUCLEOTIDE SEQUENCE</scope>
    <source>
        <strain evidence="3">JCM 4242</strain>
    </source>
</reference>
<evidence type="ECO:0000256" key="1">
    <source>
        <dbReference type="SAM" id="MobiDB-lite"/>
    </source>
</evidence>
<comment type="caution">
    <text evidence="3">The sequence shown here is derived from an EMBL/GenBank/DDBJ whole genome shotgun (WGS) entry which is preliminary data.</text>
</comment>
<gene>
    <name evidence="3" type="ORF">J1792_15930</name>
</gene>
<feature type="transmembrane region" description="Helical" evidence="2">
    <location>
        <begin position="64"/>
        <end position="85"/>
    </location>
</feature>
<keyword evidence="2" id="KW-0812">Transmembrane</keyword>
<dbReference type="Proteomes" id="UP000664781">
    <property type="component" value="Unassembled WGS sequence"/>
</dbReference>
<sequence length="117" mass="12623">MPTEPQRPADLPPPYGPNDSGEPGELGCLRMVIGGPLVLLHLLSAFLVGSAYMVHPDGIWDDNAYAGISVVCFIALHVSGLALLLTLTRSARRTLGLWWLLPPVILIFLAVLRVKTV</sequence>
<evidence type="ECO:0000313" key="3">
    <source>
        <dbReference type="EMBL" id="MBO0654206.1"/>
    </source>
</evidence>
<name>A0A939JMH9_9ACTN</name>
<dbReference type="EMBL" id="JAFMOF010000002">
    <property type="protein sequence ID" value="MBO0654206.1"/>
    <property type="molecule type" value="Genomic_DNA"/>
</dbReference>
<evidence type="ECO:0000256" key="2">
    <source>
        <dbReference type="SAM" id="Phobius"/>
    </source>
</evidence>
<keyword evidence="2" id="KW-1133">Transmembrane helix</keyword>
<proteinExistence type="predicted"/>